<reference evidence="2 3" key="1">
    <citation type="submission" date="2016-10" db="EMBL/GenBank/DDBJ databases">
        <authorList>
            <person name="de Groot N.N."/>
        </authorList>
    </citation>
    <scope>NUCLEOTIDE SEQUENCE [LARGE SCALE GENOMIC DNA]</scope>
    <source>
        <strain evidence="2 3">BS3655</strain>
    </source>
</reference>
<dbReference type="PROSITE" id="PS50006">
    <property type="entry name" value="FHA_DOMAIN"/>
    <property type="match status" value="1"/>
</dbReference>
<dbReference type="InterPro" id="IPR008984">
    <property type="entry name" value="SMAD_FHA_dom_sf"/>
</dbReference>
<dbReference type="SMART" id="SM00240">
    <property type="entry name" value="FHA"/>
    <property type="match status" value="1"/>
</dbReference>
<evidence type="ECO:0000259" key="1">
    <source>
        <dbReference type="PROSITE" id="PS50006"/>
    </source>
</evidence>
<dbReference type="Gene3D" id="2.60.200.20">
    <property type="match status" value="1"/>
</dbReference>
<dbReference type="RefSeq" id="WP_074872046.1">
    <property type="nucleotide sequence ID" value="NZ_FNTF01000002.1"/>
</dbReference>
<dbReference type="Proteomes" id="UP000183114">
    <property type="component" value="Unassembled WGS sequence"/>
</dbReference>
<dbReference type="EMBL" id="FNTF01000002">
    <property type="protein sequence ID" value="SEC17086.1"/>
    <property type="molecule type" value="Genomic_DNA"/>
</dbReference>
<name>A0A1H4QBQ8_9PSED</name>
<sequence length="466" mass="51514">MSLCLTITSYHKITPGQCSEKSMDQGVMAIGRNLDNDWILPDPERLVSGKHCVIQYKDGRYYLTDNSTNGVELVKAGIRLRKGNSEPLQDGEVIRIGDYEIQARIDFSLPATDSNPFADSSNSFEAMMGRQGAVATTPTSLPMTPPAHFQGVSAMDTLPDLFDFLAPTTVPPATQPDHVPAELHDFRPPTPIPHPTPVIEPVPQTSMPVIPEDWDLFSDTPVPVAVAPLPVAEVAPPPMPELRVPIEPAPEPPAAIVERPVNPVSSADNAQPDLLQAFLRGAGLDQLRLDKAQAEAQMESIGRSYRLMVEGLIDVLRARSSLKGEFRIQQTMIQPVENNPLKFAPNVDEALLLLLRQSNQAFMAPDLAVRDSFDDLRAHQLAVMAGVEAAIKHLLARFEPAQLEERMGKPGGLSSIFNGSRQAQYWQQFTELYSNISREAQEDFQDLFGREFSRAYEQHSTRQRRG</sequence>
<dbReference type="InterPro" id="IPR000253">
    <property type="entry name" value="FHA_dom"/>
</dbReference>
<organism evidence="2 3">
    <name type="scientific">Pseudomonas frederiksbergensis</name>
    <dbReference type="NCBI Taxonomy" id="104087"/>
    <lineage>
        <taxon>Bacteria</taxon>
        <taxon>Pseudomonadati</taxon>
        <taxon>Pseudomonadota</taxon>
        <taxon>Gammaproteobacteria</taxon>
        <taxon>Pseudomonadales</taxon>
        <taxon>Pseudomonadaceae</taxon>
        <taxon>Pseudomonas</taxon>
    </lineage>
</organism>
<dbReference type="Pfam" id="PF00498">
    <property type="entry name" value="FHA"/>
    <property type="match status" value="1"/>
</dbReference>
<dbReference type="InterPro" id="IPR017735">
    <property type="entry name" value="T6SS_FHA"/>
</dbReference>
<evidence type="ECO:0000313" key="3">
    <source>
        <dbReference type="Proteomes" id="UP000183114"/>
    </source>
</evidence>
<dbReference type="CDD" id="cd00060">
    <property type="entry name" value="FHA"/>
    <property type="match status" value="1"/>
</dbReference>
<dbReference type="NCBIfam" id="TIGR03354">
    <property type="entry name" value="VI_FHA"/>
    <property type="match status" value="1"/>
</dbReference>
<dbReference type="AlphaFoldDB" id="A0A1H4QBQ8"/>
<proteinExistence type="predicted"/>
<protein>
    <submittedName>
        <fullName evidence="2">FHA domain protein</fullName>
    </submittedName>
</protein>
<feature type="domain" description="FHA" evidence="1">
    <location>
        <begin position="28"/>
        <end position="78"/>
    </location>
</feature>
<evidence type="ECO:0000313" key="2">
    <source>
        <dbReference type="EMBL" id="SEC17086.1"/>
    </source>
</evidence>
<dbReference type="InterPro" id="IPR046883">
    <property type="entry name" value="T6SS_FHA_C"/>
</dbReference>
<gene>
    <name evidence="2" type="ORF">SAMN04490185_0953</name>
</gene>
<accession>A0A1H4QBQ8</accession>
<dbReference type="Pfam" id="PF20232">
    <property type="entry name" value="T6SS_FHA_C"/>
    <property type="match status" value="1"/>
</dbReference>
<dbReference type="SUPFAM" id="SSF49879">
    <property type="entry name" value="SMAD/FHA domain"/>
    <property type="match status" value="1"/>
</dbReference>